<protein>
    <submittedName>
        <fullName evidence="2">Uncharacterized protein</fullName>
    </submittedName>
</protein>
<dbReference type="AlphaFoldDB" id="A0A2I1HML2"/>
<name>A0A2I1HML2_9GLOM</name>
<accession>A0A2I1HML2</accession>
<feature type="compositionally biased region" description="Basic and acidic residues" evidence="1">
    <location>
        <begin position="36"/>
        <end position="52"/>
    </location>
</feature>
<dbReference type="EMBL" id="LLXI01003967">
    <property type="protein sequence ID" value="PKY60099.1"/>
    <property type="molecule type" value="Genomic_DNA"/>
</dbReference>
<dbReference type="Proteomes" id="UP000234323">
    <property type="component" value="Unassembled WGS sequence"/>
</dbReference>
<gene>
    <name evidence="2" type="ORF">RhiirA4_430873</name>
</gene>
<feature type="compositionally biased region" description="Basic residues" evidence="1">
    <location>
        <begin position="26"/>
        <end position="35"/>
    </location>
</feature>
<comment type="caution">
    <text evidence="2">The sequence shown here is derived from an EMBL/GenBank/DDBJ whole genome shotgun (WGS) entry which is preliminary data.</text>
</comment>
<reference evidence="2 3" key="1">
    <citation type="submission" date="2015-10" db="EMBL/GenBank/DDBJ databases">
        <title>Genome analyses suggest a sexual origin of heterokaryosis in a supposedly ancient asexual fungus.</title>
        <authorList>
            <person name="Ropars J."/>
            <person name="Sedzielewska K."/>
            <person name="Noel J."/>
            <person name="Charron P."/>
            <person name="Farinelli L."/>
            <person name="Marton T."/>
            <person name="Kruger M."/>
            <person name="Pelin A."/>
            <person name="Brachmann A."/>
            <person name="Corradi N."/>
        </authorList>
    </citation>
    <scope>NUCLEOTIDE SEQUENCE [LARGE SCALE GENOMIC DNA]</scope>
    <source>
        <strain evidence="2 3">A4</strain>
    </source>
</reference>
<proteinExistence type="predicted"/>
<keyword evidence="3" id="KW-1185">Reference proteome</keyword>
<sequence>MKVKGKGETEREDENEREGESERESGKRKRRGKTKREREREKRERWEGKEQENTQTYIPSTHKTTQTTHIPKEDVRMKRENLDREKKDLKKKIKKTDIFIKTHVKIMCTCHKEYYLHICTSNLHMTDIVWKLYILNELTIKSSSSLRSGQIIKNFIISIK</sequence>
<evidence type="ECO:0000313" key="2">
    <source>
        <dbReference type="EMBL" id="PKY60099.1"/>
    </source>
</evidence>
<feature type="compositionally biased region" description="Polar residues" evidence="1">
    <location>
        <begin position="53"/>
        <end position="69"/>
    </location>
</feature>
<feature type="region of interest" description="Disordered" evidence="1">
    <location>
        <begin position="1"/>
        <end position="71"/>
    </location>
</feature>
<evidence type="ECO:0000256" key="1">
    <source>
        <dbReference type="SAM" id="MobiDB-lite"/>
    </source>
</evidence>
<evidence type="ECO:0000313" key="3">
    <source>
        <dbReference type="Proteomes" id="UP000234323"/>
    </source>
</evidence>
<organism evidence="2 3">
    <name type="scientific">Rhizophagus irregularis</name>
    <dbReference type="NCBI Taxonomy" id="588596"/>
    <lineage>
        <taxon>Eukaryota</taxon>
        <taxon>Fungi</taxon>
        <taxon>Fungi incertae sedis</taxon>
        <taxon>Mucoromycota</taxon>
        <taxon>Glomeromycotina</taxon>
        <taxon>Glomeromycetes</taxon>
        <taxon>Glomerales</taxon>
        <taxon>Glomeraceae</taxon>
        <taxon>Rhizophagus</taxon>
    </lineage>
</organism>